<evidence type="ECO:0000256" key="1">
    <source>
        <dbReference type="SAM" id="MobiDB-lite"/>
    </source>
</evidence>
<feature type="region of interest" description="Disordered" evidence="1">
    <location>
        <begin position="136"/>
        <end position="186"/>
    </location>
</feature>
<feature type="compositionally biased region" description="Low complexity" evidence="1">
    <location>
        <begin position="149"/>
        <end position="170"/>
    </location>
</feature>
<keyword evidence="3" id="KW-1185">Reference proteome</keyword>
<name>A0AAN7SU73_9EURO</name>
<feature type="compositionally biased region" description="Basic and acidic residues" evidence="1">
    <location>
        <begin position="343"/>
        <end position="363"/>
    </location>
</feature>
<feature type="compositionally biased region" description="Polar residues" evidence="1">
    <location>
        <begin position="385"/>
        <end position="400"/>
    </location>
</feature>
<feature type="compositionally biased region" description="Pro residues" evidence="1">
    <location>
        <begin position="371"/>
        <end position="381"/>
    </location>
</feature>
<dbReference type="EMBL" id="JAVRRJ010000009">
    <property type="protein sequence ID" value="KAK5081585.1"/>
    <property type="molecule type" value="Genomic_DNA"/>
</dbReference>
<feature type="compositionally biased region" description="Basic and acidic residues" evidence="1">
    <location>
        <begin position="616"/>
        <end position="631"/>
    </location>
</feature>
<reference evidence="2 3" key="1">
    <citation type="submission" date="2023-08" db="EMBL/GenBank/DDBJ databases">
        <title>Black Yeasts Isolated from many extreme environments.</title>
        <authorList>
            <person name="Coleine C."/>
            <person name="Stajich J.E."/>
            <person name="Selbmann L."/>
        </authorList>
    </citation>
    <scope>NUCLEOTIDE SEQUENCE [LARGE SCALE GENOMIC DNA]</scope>
    <source>
        <strain evidence="2 3">CCFEE 5910</strain>
    </source>
</reference>
<protein>
    <submittedName>
        <fullName evidence="2">Uncharacterized protein</fullName>
    </submittedName>
</protein>
<feature type="compositionally biased region" description="Pro residues" evidence="1">
    <location>
        <begin position="413"/>
        <end position="423"/>
    </location>
</feature>
<feature type="compositionally biased region" description="Polar residues" evidence="1">
    <location>
        <begin position="136"/>
        <end position="148"/>
    </location>
</feature>
<feature type="compositionally biased region" description="Polar residues" evidence="1">
    <location>
        <begin position="476"/>
        <end position="499"/>
    </location>
</feature>
<comment type="caution">
    <text evidence="2">The sequence shown here is derived from an EMBL/GenBank/DDBJ whole genome shotgun (WGS) entry which is preliminary data.</text>
</comment>
<feature type="region of interest" description="Disordered" evidence="1">
    <location>
        <begin position="339"/>
        <end position="499"/>
    </location>
</feature>
<sequence>MAARIGEVAGYVHEVVRAFDKAGDLVRRIGDRRGGQDDSEVVQDLYKSLALGSTIVQGYFDADSRRLGAAYTAGDLEAQIQLRDVLLGLKTLMNDLSDVLLDDKEIDFRQMQDASDDCRVNANVCLGQLSQRLAAPTQSHLQQSPRFLSSTTSTGSPSLQYSSSQSRHSSTAGAIPRTPDPYHQQRTPAAQLYLKRPDSQDNYYIQHHRQRSSRGSSSRHGSYSDWSSESQLAIERDVDKLSLRRPSSHTLAPEDGALLSSTLSVCDQPGQQDLTRDSYTPFGAQSSARQTENNLRHGRARYDPDDYSPQPIDQHDPFYMSRESITSFANRAYDVSGSTYEQRNADFDRSAQPEPLRLPDRPARQFSNGPQSPPPRRPIPSVPQGQSSGYATLKQPSETPVGQPPRAGGQEVPIPPRSDPRPSPSAAVLQQRPETLPRPAPPFQPSHTIQRAMERNARRQHAIDQSPSQDSQTSSRYQNSRSPSYSRPTTDTNSNASQSLSHIAAYRQPSIQQITTPPQVELSSQFLSQISRTYQQTSSKLPSVSSVPIPQHLPLTLPDERNTSPYCKGAFRLFLGLSKKTFIQAQRPVGMASFAPYWRCEKCLFEGPMATATGAPDKKGRPGKPEKVFDPTIRECGPISTAVVGPDGQGEGASGIRFKWAFLAKCHVPQKSSPDNMGRPDGSFGSYGCLFCTAEGTARGWNPGMGMNDAASTLSGKSARSASMSNVGSTPVFGNLQLFMDHLQMHRREENWPCPEMRGRMKCVVGRVANRGEDWEINFLPL</sequence>
<evidence type="ECO:0000313" key="2">
    <source>
        <dbReference type="EMBL" id="KAK5081585.1"/>
    </source>
</evidence>
<gene>
    <name evidence="2" type="ORF">LTR05_007716</name>
</gene>
<feature type="compositionally biased region" description="Polar residues" evidence="1">
    <location>
        <begin position="283"/>
        <end position="293"/>
    </location>
</feature>
<feature type="region of interest" description="Disordered" evidence="1">
    <location>
        <begin position="612"/>
        <end position="631"/>
    </location>
</feature>
<feature type="region of interest" description="Disordered" evidence="1">
    <location>
        <begin position="206"/>
        <end position="229"/>
    </location>
</feature>
<evidence type="ECO:0000313" key="3">
    <source>
        <dbReference type="Proteomes" id="UP001309876"/>
    </source>
</evidence>
<organism evidence="2 3">
    <name type="scientific">Lithohypha guttulata</name>
    <dbReference type="NCBI Taxonomy" id="1690604"/>
    <lineage>
        <taxon>Eukaryota</taxon>
        <taxon>Fungi</taxon>
        <taxon>Dikarya</taxon>
        <taxon>Ascomycota</taxon>
        <taxon>Pezizomycotina</taxon>
        <taxon>Eurotiomycetes</taxon>
        <taxon>Chaetothyriomycetidae</taxon>
        <taxon>Chaetothyriales</taxon>
        <taxon>Trichomeriaceae</taxon>
        <taxon>Lithohypha</taxon>
    </lineage>
</organism>
<feature type="compositionally biased region" description="Low complexity" evidence="1">
    <location>
        <begin position="464"/>
        <end position="475"/>
    </location>
</feature>
<feature type="region of interest" description="Disordered" evidence="1">
    <location>
        <begin position="269"/>
        <end position="317"/>
    </location>
</feature>
<accession>A0AAN7SU73</accession>
<dbReference type="Proteomes" id="UP001309876">
    <property type="component" value="Unassembled WGS sequence"/>
</dbReference>
<feature type="compositionally biased region" description="Low complexity" evidence="1">
    <location>
        <begin position="213"/>
        <end position="228"/>
    </location>
</feature>
<proteinExistence type="predicted"/>
<dbReference type="AlphaFoldDB" id="A0AAN7SU73"/>